<name>A0A1D2V9D8_9ASCO</name>
<dbReference type="AlphaFoldDB" id="A0A1D2V9D8"/>
<dbReference type="FunCoup" id="A0A1D2V9D8">
    <property type="interactions" value="95"/>
</dbReference>
<evidence type="ECO:0000256" key="1">
    <source>
        <dbReference type="SAM" id="MobiDB-lite"/>
    </source>
</evidence>
<dbReference type="Proteomes" id="UP000095038">
    <property type="component" value="Unassembled WGS sequence"/>
</dbReference>
<feature type="compositionally biased region" description="Low complexity" evidence="1">
    <location>
        <begin position="199"/>
        <end position="214"/>
    </location>
</feature>
<sequence length="239" mass="27054">MSNLSSKPKTTIIISNIQKDIDFKQLSAEIKAKVYQNEEIKANNDLIEYFSELPSLSRIVIVLANELLSLKIFTLIKDSIIVKFNWDNKKTIQINLTETLIRKKSNSFSSLDTSDIDQFLSDEHNKIDHIESSTLYKEPKPAKKSASYNELPKLNIQTEISPIDTDINDSSLNTEAAIYFDNKPRKRSESKVLYSPANSLSINNSDISGNNSPSPLSPVITLDDFDFDFKTQTEPQEKS</sequence>
<protein>
    <submittedName>
        <fullName evidence="2">Uncharacterized protein</fullName>
    </submittedName>
</protein>
<dbReference type="InParanoid" id="A0A1D2V9D8"/>
<accession>A0A1D2V9D8</accession>
<reference evidence="3" key="1">
    <citation type="submission" date="2016-05" db="EMBL/GenBank/DDBJ databases">
        <title>Comparative genomics of biotechnologically important yeasts.</title>
        <authorList>
            <consortium name="DOE Joint Genome Institute"/>
            <person name="Riley R."/>
            <person name="Haridas S."/>
            <person name="Wolfe K.H."/>
            <person name="Lopes M.R."/>
            <person name="Hittinger C.T."/>
            <person name="Goker M."/>
            <person name="Salamov A."/>
            <person name="Wisecaver J."/>
            <person name="Long T.M."/>
            <person name="Aerts A.L."/>
            <person name="Barry K."/>
            <person name="Choi C."/>
            <person name="Clum A."/>
            <person name="Coughlan A.Y."/>
            <person name="Deshpande S."/>
            <person name="Douglass A.P."/>
            <person name="Hanson S.J."/>
            <person name="Klenk H.-P."/>
            <person name="Labutti K."/>
            <person name="Lapidus A."/>
            <person name="Lindquist E."/>
            <person name="Lipzen A."/>
            <person name="Meier-Kolthoff J.P."/>
            <person name="Ohm R.A."/>
            <person name="Otillar R.P."/>
            <person name="Pangilinan J."/>
            <person name="Peng Y."/>
            <person name="Rokas A."/>
            <person name="Rosa C.A."/>
            <person name="Scheuner C."/>
            <person name="Sibirny A.A."/>
            <person name="Slot J.C."/>
            <person name="Stielow J.B."/>
            <person name="Sun H."/>
            <person name="Kurtzman C.P."/>
            <person name="Blackwell M."/>
            <person name="Grigoriev I.V."/>
            <person name="Jeffries T.W."/>
        </authorList>
    </citation>
    <scope>NUCLEOTIDE SEQUENCE [LARGE SCALE GENOMIC DNA]</scope>
    <source>
        <strain evidence="3">DSM 1968</strain>
    </source>
</reference>
<evidence type="ECO:0000313" key="2">
    <source>
        <dbReference type="EMBL" id="ODV58264.1"/>
    </source>
</evidence>
<dbReference type="OrthoDB" id="4069757at2759"/>
<feature type="region of interest" description="Disordered" evidence="1">
    <location>
        <begin position="199"/>
        <end position="218"/>
    </location>
</feature>
<dbReference type="GeneID" id="30968630"/>
<keyword evidence="3" id="KW-1185">Reference proteome</keyword>
<proteinExistence type="predicted"/>
<gene>
    <name evidence="2" type="ORF">ASCRUDRAFT_88382</name>
</gene>
<evidence type="ECO:0000313" key="3">
    <source>
        <dbReference type="Proteomes" id="UP000095038"/>
    </source>
</evidence>
<organism evidence="2 3">
    <name type="scientific">Ascoidea rubescens DSM 1968</name>
    <dbReference type="NCBI Taxonomy" id="1344418"/>
    <lineage>
        <taxon>Eukaryota</taxon>
        <taxon>Fungi</taxon>
        <taxon>Dikarya</taxon>
        <taxon>Ascomycota</taxon>
        <taxon>Saccharomycotina</taxon>
        <taxon>Saccharomycetes</taxon>
        <taxon>Ascoideaceae</taxon>
        <taxon>Ascoidea</taxon>
    </lineage>
</organism>
<dbReference type="EMBL" id="KV454493">
    <property type="protein sequence ID" value="ODV58264.1"/>
    <property type="molecule type" value="Genomic_DNA"/>
</dbReference>
<dbReference type="RefSeq" id="XP_020044571.1">
    <property type="nucleotide sequence ID" value="XM_020194994.1"/>
</dbReference>